<dbReference type="Proteomes" id="UP000217790">
    <property type="component" value="Unassembled WGS sequence"/>
</dbReference>
<feature type="compositionally biased region" description="Acidic residues" evidence="1">
    <location>
        <begin position="338"/>
        <end position="354"/>
    </location>
</feature>
<evidence type="ECO:0000256" key="1">
    <source>
        <dbReference type="SAM" id="MobiDB-lite"/>
    </source>
</evidence>
<sequence>MPHMTQGAIPLSLEVTTPCAGPTTMDTPCPANIRELLTFLPARPELHPDARYSTSTAIYSAQNFAPPRNRPLCCRPYPEMLPELKNFFGGVVNDLGIGDISCQSMQGNLQHMSEMSFMSEADVSLYGGRIVSAIDPIVQAIAQAAGLPGRTSVLYEAVGRTVYSQRGDFNITVRRRWPEDGQVRQQRILVCSDEDQAYSVLLSKAKDFSRPLKLDATKEQTNAKAMAVRLALQMVNAGADYGFFFGGFIAIVAQLVQSIDPSHLGTILLLSPVFKLQNETLPDPHRTKRLTPFQANIPTEPFIAIIVAMLCSNMFPQRGVKSPPHDLCQPLTISTIPDADETESDVEGAVDNEENTGGSSDIPTIDLQVATNAMIMHHPWLNCSDIHRISVLQSIPAAKNSTPSKRSLSLLQPRHLLRAPRFPSTNVDVVILVDEIGVSQWSSIWKCRVEGDAKLRIMKLVARLHSAMVLRELYMYEVALKDCPLIPVCYGVFQRPAGGWFGFLLEDVGDSLEDVYGMSWRDVKEGVSATEWQKLINSVIELHSFGVVHGDLEPRNVAQTADGFKFFDFGRSKLHLCQRDECGELQDLFDVY</sequence>
<organism evidence="3 4">
    <name type="scientific">Armillaria gallica</name>
    <name type="common">Bulbous honey fungus</name>
    <name type="synonym">Armillaria bulbosa</name>
    <dbReference type="NCBI Taxonomy" id="47427"/>
    <lineage>
        <taxon>Eukaryota</taxon>
        <taxon>Fungi</taxon>
        <taxon>Dikarya</taxon>
        <taxon>Basidiomycota</taxon>
        <taxon>Agaricomycotina</taxon>
        <taxon>Agaricomycetes</taxon>
        <taxon>Agaricomycetidae</taxon>
        <taxon>Agaricales</taxon>
        <taxon>Marasmiineae</taxon>
        <taxon>Physalacriaceae</taxon>
        <taxon>Armillaria</taxon>
    </lineage>
</organism>
<evidence type="ECO:0000259" key="2">
    <source>
        <dbReference type="PROSITE" id="PS50011"/>
    </source>
</evidence>
<feature type="region of interest" description="Disordered" evidence="1">
    <location>
        <begin position="338"/>
        <end position="363"/>
    </location>
</feature>
<dbReference type="STRING" id="47427.A0A2H3DEH1"/>
<protein>
    <recommendedName>
        <fullName evidence="2">Protein kinase domain-containing protein</fullName>
    </recommendedName>
</protein>
<evidence type="ECO:0000313" key="4">
    <source>
        <dbReference type="Proteomes" id="UP000217790"/>
    </source>
</evidence>
<reference evidence="4" key="1">
    <citation type="journal article" date="2017" name="Nat. Ecol. Evol.">
        <title>Genome expansion and lineage-specific genetic innovations in the forest pathogenic fungi Armillaria.</title>
        <authorList>
            <person name="Sipos G."/>
            <person name="Prasanna A.N."/>
            <person name="Walter M.C."/>
            <person name="O'Connor E."/>
            <person name="Balint B."/>
            <person name="Krizsan K."/>
            <person name="Kiss B."/>
            <person name="Hess J."/>
            <person name="Varga T."/>
            <person name="Slot J."/>
            <person name="Riley R."/>
            <person name="Boka B."/>
            <person name="Rigling D."/>
            <person name="Barry K."/>
            <person name="Lee J."/>
            <person name="Mihaltcheva S."/>
            <person name="LaButti K."/>
            <person name="Lipzen A."/>
            <person name="Waldron R."/>
            <person name="Moloney N.M."/>
            <person name="Sperisen C."/>
            <person name="Kredics L."/>
            <person name="Vagvoelgyi C."/>
            <person name="Patrignani A."/>
            <person name="Fitzpatrick D."/>
            <person name="Nagy I."/>
            <person name="Doyle S."/>
            <person name="Anderson J.B."/>
            <person name="Grigoriev I.V."/>
            <person name="Gueldener U."/>
            <person name="Muensterkoetter M."/>
            <person name="Nagy L.G."/>
        </authorList>
    </citation>
    <scope>NUCLEOTIDE SEQUENCE [LARGE SCALE GENOMIC DNA]</scope>
    <source>
        <strain evidence="4">Ar21-2</strain>
    </source>
</reference>
<dbReference type="Gene3D" id="1.10.510.10">
    <property type="entry name" value="Transferase(Phosphotransferase) domain 1"/>
    <property type="match status" value="1"/>
</dbReference>
<dbReference type="OrthoDB" id="2521594at2759"/>
<dbReference type="InParanoid" id="A0A2H3DEH1"/>
<dbReference type="PROSITE" id="PS50011">
    <property type="entry name" value="PROTEIN_KINASE_DOM"/>
    <property type="match status" value="1"/>
</dbReference>
<accession>A0A2H3DEH1</accession>
<evidence type="ECO:0000313" key="3">
    <source>
        <dbReference type="EMBL" id="PBK92184.1"/>
    </source>
</evidence>
<dbReference type="SUPFAM" id="SSF56112">
    <property type="entry name" value="Protein kinase-like (PK-like)"/>
    <property type="match status" value="1"/>
</dbReference>
<proteinExistence type="predicted"/>
<dbReference type="EMBL" id="KZ293659">
    <property type="protein sequence ID" value="PBK92184.1"/>
    <property type="molecule type" value="Genomic_DNA"/>
</dbReference>
<dbReference type="InterPro" id="IPR000719">
    <property type="entry name" value="Prot_kinase_dom"/>
</dbReference>
<dbReference type="GO" id="GO:0005524">
    <property type="term" value="F:ATP binding"/>
    <property type="evidence" value="ECO:0007669"/>
    <property type="project" value="InterPro"/>
</dbReference>
<dbReference type="InterPro" id="IPR011009">
    <property type="entry name" value="Kinase-like_dom_sf"/>
</dbReference>
<name>A0A2H3DEH1_ARMGA</name>
<feature type="domain" description="Protein kinase" evidence="2">
    <location>
        <begin position="430"/>
        <end position="592"/>
    </location>
</feature>
<dbReference type="AlphaFoldDB" id="A0A2H3DEH1"/>
<dbReference type="OMA" id="QITTNAM"/>
<keyword evidence="4" id="KW-1185">Reference proteome</keyword>
<gene>
    <name evidence="3" type="ORF">ARMGADRAFT_1165913</name>
</gene>
<dbReference type="GO" id="GO:0004672">
    <property type="term" value="F:protein kinase activity"/>
    <property type="evidence" value="ECO:0007669"/>
    <property type="project" value="InterPro"/>
</dbReference>